<dbReference type="EMBL" id="ANJZ01000422">
    <property type="protein sequence ID" value="EPC57512.1"/>
    <property type="molecule type" value="Genomic_DNA"/>
</dbReference>
<organism evidence="2 3">
    <name type="scientific">Lacticaseibacillus paracasei subsp. paracasei Lpp14</name>
    <dbReference type="NCBI Taxonomy" id="1256204"/>
    <lineage>
        <taxon>Bacteria</taxon>
        <taxon>Bacillati</taxon>
        <taxon>Bacillota</taxon>
        <taxon>Bacilli</taxon>
        <taxon>Lactobacillales</taxon>
        <taxon>Lactobacillaceae</taxon>
        <taxon>Lacticaseibacillus</taxon>
    </lineage>
</organism>
<comment type="caution">
    <text evidence="2">The sequence shown here is derived from an EMBL/GenBank/DDBJ whole genome shotgun (WGS) entry which is preliminary data.</text>
</comment>
<dbReference type="AlphaFoldDB" id="A0A829GJ93"/>
<feature type="non-terminal residue" evidence="2">
    <location>
        <position position="79"/>
    </location>
</feature>
<accession>A0A829GJ93</accession>
<feature type="coiled-coil region" evidence="1">
    <location>
        <begin position="51"/>
        <end position="78"/>
    </location>
</feature>
<evidence type="ECO:0000313" key="3">
    <source>
        <dbReference type="Proteomes" id="UP000014264"/>
    </source>
</evidence>
<sequence length="79" mass="8823">MLGNLGQIAATVSLNIDPFQVSQRVLNSSIKATAAELRAQDAAFKGSEKSINNMRSTYDTLSRQSKNYQAQLQKQREQY</sequence>
<dbReference type="Proteomes" id="UP000014264">
    <property type="component" value="Unassembled WGS sequence"/>
</dbReference>
<protein>
    <submittedName>
        <fullName evidence="2">Uncharacterized protein</fullName>
    </submittedName>
</protein>
<gene>
    <name evidence="2" type="ORF">Lpp14_16081</name>
</gene>
<keyword evidence="1" id="KW-0175">Coiled coil</keyword>
<name>A0A829GJ93_LACPA</name>
<proteinExistence type="predicted"/>
<evidence type="ECO:0000313" key="2">
    <source>
        <dbReference type="EMBL" id="EPC57512.1"/>
    </source>
</evidence>
<evidence type="ECO:0000256" key="1">
    <source>
        <dbReference type="SAM" id="Coils"/>
    </source>
</evidence>
<reference evidence="2 3" key="1">
    <citation type="journal article" date="2013" name="PLoS ONE">
        <title>Lactobacillus paracasei comparative genomics: towards species pan-genome definition and exploitation of diversity.</title>
        <authorList>
            <person name="Smokvina T."/>
            <person name="Wels M."/>
            <person name="Polka J."/>
            <person name="Chervaux C."/>
            <person name="Brisse S."/>
            <person name="Boekhorst J."/>
            <person name="van Hylckama Vlieg J.E."/>
            <person name="Siezen R.J."/>
        </authorList>
    </citation>
    <scope>NUCLEOTIDE SEQUENCE [LARGE SCALE GENOMIC DNA]</scope>
    <source>
        <strain evidence="2 3">Lpp14</strain>
    </source>
</reference>